<evidence type="ECO:0000256" key="1">
    <source>
        <dbReference type="SAM" id="MobiDB-lite"/>
    </source>
</evidence>
<accession>A0A8J3X0D3</accession>
<keyword evidence="3" id="KW-1185">Reference proteome</keyword>
<feature type="region of interest" description="Disordered" evidence="1">
    <location>
        <begin position="1"/>
        <end position="22"/>
    </location>
</feature>
<proteinExistence type="predicted"/>
<dbReference type="Proteomes" id="UP000599074">
    <property type="component" value="Unassembled WGS sequence"/>
</dbReference>
<dbReference type="AlphaFoldDB" id="A0A8J3X0D3"/>
<sequence length="59" mass="5818">MVTSGLGTVRVDATGVPPNPVPVTCEGGEGLTDGRAVVGLGATQAATGLRAGLRRTSLR</sequence>
<name>A0A8J3X0D3_9ACTN</name>
<reference evidence="2" key="1">
    <citation type="submission" date="2021-01" db="EMBL/GenBank/DDBJ databases">
        <title>Whole genome shotgun sequence of Planosporangium mesophilum NBRC 109066.</title>
        <authorList>
            <person name="Komaki H."/>
            <person name="Tamura T."/>
        </authorList>
    </citation>
    <scope>NUCLEOTIDE SEQUENCE</scope>
    <source>
        <strain evidence="2">NBRC 109066</strain>
    </source>
</reference>
<protein>
    <submittedName>
        <fullName evidence="2">Uncharacterized protein</fullName>
    </submittedName>
</protein>
<organism evidence="2 3">
    <name type="scientific">Planosporangium mesophilum</name>
    <dbReference type="NCBI Taxonomy" id="689768"/>
    <lineage>
        <taxon>Bacteria</taxon>
        <taxon>Bacillati</taxon>
        <taxon>Actinomycetota</taxon>
        <taxon>Actinomycetes</taxon>
        <taxon>Micromonosporales</taxon>
        <taxon>Micromonosporaceae</taxon>
        <taxon>Planosporangium</taxon>
    </lineage>
</organism>
<comment type="caution">
    <text evidence="2">The sequence shown here is derived from an EMBL/GenBank/DDBJ whole genome shotgun (WGS) entry which is preliminary data.</text>
</comment>
<dbReference type="EMBL" id="BOON01000018">
    <property type="protein sequence ID" value="GII22551.1"/>
    <property type="molecule type" value="Genomic_DNA"/>
</dbReference>
<gene>
    <name evidence="2" type="ORF">Pme01_21480</name>
</gene>
<evidence type="ECO:0000313" key="3">
    <source>
        <dbReference type="Proteomes" id="UP000599074"/>
    </source>
</evidence>
<evidence type="ECO:0000313" key="2">
    <source>
        <dbReference type="EMBL" id="GII22551.1"/>
    </source>
</evidence>